<accession>A0A1J4J4Y9</accession>
<dbReference type="GeneID" id="94830802"/>
<dbReference type="AlphaFoldDB" id="A0A1J4J4Y9"/>
<sequence>MKNYYKVANNSLKEKKLPLSSKSTCINVPPISNQLIQFDHPDAEPYLFSARLNSQNCISARSIRKTFVPPINNGILDYNIQNNQPNIDRNDKFDGFEKFDKIENRLNRDSKVISKGSTIPKRALTARYRSSVNRNIPNEKQLKLIKKEIESIKPRTIMWTDTTNNAMSSRITEEITYAQKKVDKPKRIIVDNEPMDINAKPIAAPLISTAAFCRDYVGVPNSLSFM</sequence>
<evidence type="ECO:0000313" key="2">
    <source>
        <dbReference type="Proteomes" id="UP000179807"/>
    </source>
</evidence>
<evidence type="ECO:0000313" key="1">
    <source>
        <dbReference type="EMBL" id="OHS93761.1"/>
    </source>
</evidence>
<dbReference type="VEuPathDB" id="TrichDB:TRFO_11546"/>
<keyword evidence="2" id="KW-1185">Reference proteome</keyword>
<dbReference type="Proteomes" id="UP000179807">
    <property type="component" value="Unassembled WGS sequence"/>
</dbReference>
<comment type="caution">
    <text evidence="1">The sequence shown here is derived from an EMBL/GenBank/DDBJ whole genome shotgun (WGS) entry which is preliminary data.</text>
</comment>
<protein>
    <submittedName>
        <fullName evidence="1">Uncharacterized protein</fullName>
    </submittedName>
</protein>
<reference evidence="1" key="1">
    <citation type="submission" date="2016-10" db="EMBL/GenBank/DDBJ databases">
        <authorList>
            <person name="Benchimol M."/>
            <person name="Almeida L.G."/>
            <person name="Vasconcelos A.T."/>
            <person name="Perreira-Neves A."/>
            <person name="Rosa I.A."/>
            <person name="Tasca T."/>
            <person name="Bogo M.R."/>
            <person name="de Souza W."/>
        </authorList>
    </citation>
    <scope>NUCLEOTIDE SEQUENCE [LARGE SCALE GENOMIC DNA]</scope>
    <source>
        <strain evidence="1">K</strain>
    </source>
</reference>
<dbReference type="RefSeq" id="XP_068346898.1">
    <property type="nucleotide sequence ID" value="XM_068496098.1"/>
</dbReference>
<name>A0A1J4J4Y9_9EUKA</name>
<gene>
    <name evidence="1" type="ORF">TRFO_11546</name>
</gene>
<dbReference type="EMBL" id="MLAK01001371">
    <property type="protein sequence ID" value="OHS93761.1"/>
    <property type="molecule type" value="Genomic_DNA"/>
</dbReference>
<proteinExistence type="predicted"/>
<organism evidence="1 2">
    <name type="scientific">Tritrichomonas foetus</name>
    <dbReference type="NCBI Taxonomy" id="1144522"/>
    <lineage>
        <taxon>Eukaryota</taxon>
        <taxon>Metamonada</taxon>
        <taxon>Parabasalia</taxon>
        <taxon>Tritrichomonadida</taxon>
        <taxon>Tritrichomonadidae</taxon>
        <taxon>Tritrichomonas</taxon>
    </lineage>
</organism>